<protein>
    <submittedName>
        <fullName evidence="1">Uncharacterized protein</fullName>
    </submittedName>
</protein>
<evidence type="ECO:0000313" key="2">
    <source>
        <dbReference type="Proteomes" id="UP000547510"/>
    </source>
</evidence>
<comment type="caution">
    <text evidence="1">The sequence shown here is derived from an EMBL/GenBank/DDBJ whole genome shotgun (WGS) entry which is preliminary data.</text>
</comment>
<organism evidence="1 2">
    <name type="scientific">Saccharothrix tamanrassetensis</name>
    <dbReference type="NCBI Taxonomy" id="1051531"/>
    <lineage>
        <taxon>Bacteria</taxon>
        <taxon>Bacillati</taxon>
        <taxon>Actinomycetota</taxon>
        <taxon>Actinomycetes</taxon>
        <taxon>Pseudonocardiales</taxon>
        <taxon>Pseudonocardiaceae</taxon>
        <taxon>Saccharothrix</taxon>
    </lineage>
</organism>
<reference evidence="1 2" key="1">
    <citation type="submission" date="2020-08" db="EMBL/GenBank/DDBJ databases">
        <title>Genomic Encyclopedia of Type Strains, Phase III (KMG-III): the genomes of soil and plant-associated and newly described type strains.</title>
        <authorList>
            <person name="Whitman W."/>
        </authorList>
    </citation>
    <scope>NUCLEOTIDE SEQUENCE [LARGE SCALE GENOMIC DNA]</scope>
    <source>
        <strain evidence="1 2">CECT 8640</strain>
    </source>
</reference>
<dbReference type="AlphaFoldDB" id="A0A841CH84"/>
<dbReference type="EMBL" id="JACHJN010000003">
    <property type="protein sequence ID" value="MBB5955477.1"/>
    <property type="molecule type" value="Genomic_DNA"/>
</dbReference>
<dbReference type="Proteomes" id="UP000547510">
    <property type="component" value="Unassembled WGS sequence"/>
</dbReference>
<dbReference type="RefSeq" id="WP_184690317.1">
    <property type="nucleotide sequence ID" value="NZ_JACHJN010000003.1"/>
</dbReference>
<keyword evidence="2" id="KW-1185">Reference proteome</keyword>
<accession>A0A841CH84</accession>
<gene>
    <name evidence="1" type="ORF">FHS29_002058</name>
</gene>
<evidence type="ECO:0000313" key="1">
    <source>
        <dbReference type="EMBL" id="MBB5955477.1"/>
    </source>
</evidence>
<name>A0A841CH84_9PSEU</name>
<sequence length="86" mass="9738">MGHAFQQLSVIENNGRQAAYQLVERCDEVTGDLEAWAKDRLTAGRFQQGLYVAERGRTRDDGRDDELDVDVWLAWDGFGTSQVVFS</sequence>
<proteinExistence type="predicted"/>